<comment type="caution">
    <text evidence="3">The sequence shown here is derived from an EMBL/GenBank/DDBJ whole genome shotgun (WGS) entry which is preliminary data.</text>
</comment>
<feature type="chain" id="PRO_5032996903" evidence="1">
    <location>
        <begin position="24"/>
        <end position="393"/>
    </location>
</feature>
<dbReference type="PANTHER" id="PTHR19328:SF75">
    <property type="entry name" value="ALDOSE SUGAR DEHYDROGENASE YLII"/>
    <property type="match status" value="1"/>
</dbReference>
<dbReference type="SUPFAM" id="SSF50952">
    <property type="entry name" value="Soluble quinoprotein glucose dehydrogenase"/>
    <property type="match status" value="1"/>
</dbReference>
<dbReference type="PANTHER" id="PTHR19328">
    <property type="entry name" value="HEDGEHOG-INTERACTING PROTEIN"/>
    <property type="match status" value="1"/>
</dbReference>
<evidence type="ECO:0000313" key="3">
    <source>
        <dbReference type="EMBL" id="MBB5283010.1"/>
    </source>
</evidence>
<dbReference type="InterPro" id="IPR012938">
    <property type="entry name" value="Glc/Sorbosone_DH"/>
</dbReference>
<protein>
    <submittedName>
        <fullName evidence="3">Glucose/arabinose dehydrogenase</fullName>
    </submittedName>
</protein>
<feature type="domain" description="Glucose/Sorbosone dehydrogenase" evidence="2">
    <location>
        <begin position="47"/>
        <end position="387"/>
    </location>
</feature>
<dbReference type="Gene3D" id="2.120.10.30">
    <property type="entry name" value="TolB, C-terminal domain"/>
    <property type="match status" value="1"/>
</dbReference>
<dbReference type="RefSeq" id="WP_246439705.1">
    <property type="nucleotide sequence ID" value="NZ_JACHGF010000002.1"/>
</dbReference>
<sequence length="393" mass="43749">MNQIISRKHFLGLMLLLTTGSFIQDTPATKSAARMRVSPAFPALTFAYPVDLTHANDGSKRLFVVEQQGFVKVFENKRDVATAQEFLNIRSKVSYGGEAGLLGLAFHPDFKTNGYYFLNYTRKTPQRLETVIARYKVDAANINRTDAASETILLAFEQPYDNHNGGSIKFGPDGYLYIATGDGGSWGDPSDNGQNKSAWLGKILRIDVNSTEKGHYGIPADNPFRGNQEGFREEVYAYGLRNPWRISFDPETSTLWAGDVGQNKREEIDVIVKGGNYGWRRKESIDCYKPARDCADPAFIDPILDMPQANGERSITGGFVYRGKKHPSLRGKYIFGDYVSGRVFALETKNGKAVQHEVLADQVGQISSFGVDEENELYICNHGTGKILTLVQQ</sequence>
<proteinExistence type="predicted"/>
<name>A0A840TSN2_9BACT</name>
<keyword evidence="4" id="KW-1185">Reference proteome</keyword>
<accession>A0A840TSN2</accession>
<organism evidence="3 4">
    <name type="scientific">Rhabdobacter roseus</name>
    <dbReference type="NCBI Taxonomy" id="1655419"/>
    <lineage>
        <taxon>Bacteria</taxon>
        <taxon>Pseudomonadati</taxon>
        <taxon>Bacteroidota</taxon>
        <taxon>Cytophagia</taxon>
        <taxon>Cytophagales</taxon>
        <taxon>Cytophagaceae</taxon>
        <taxon>Rhabdobacter</taxon>
    </lineage>
</organism>
<dbReference type="InterPro" id="IPR011042">
    <property type="entry name" value="6-blade_b-propeller_TolB-like"/>
</dbReference>
<dbReference type="Pfam" id="PF07995">
    <property type="entry name" value="GSDH"/>
    <property type="match status" value="1"/>
</dbReference>
<evidence type="ECO:0000259" key="2">
    <source>
        <dbReference type="Pfam" id="PF07995"/>
    </source>
</evidence>
<dbReference type="AlphaFoldDB" id="A0A840TSN2"/>
<keyword evidence="1" id="KW-0732">Signal</keyword>
<evidence type="ECO:0000256" key="1">
    <source>
        <dbReference type="SAM" id="SignalP"/>
    </source>
</evidence>
<dbReference type="Proteomes" id="UP000557307">
    <property type="component" value="Unassembled WGS sequence"/>
</dbReference>
<dbReference type="InterPro" id="IPR011041">
    <property type="entry name" value="Quinoprot_gluc/sorb_DH_b-prop"/>
</dbReference>
<gene>
    <name evidence="3" type="ORF">HNQ92_001136</name>
</gene>
<dbReference type="EMBL" id="JACHGF010000002">
    <property type="protein sequence ID" value="MBB5283010.1"/>
    <property type="molecule type" value="Genomic_DNA"/>
</dbReference>
<feature type="signal peptide" evidence="1">
    <location>
        <begin position="1"/>
        <end position="23"/>
    </location>
</feature>
<reference evidence="3 4" key="1">
    <citation type="submission" date="2020-08" db="EMBL/GenBank/DDBJ databases">
        <title>Genomic Encyclopedia of Type Strains, Phase IV (KMG-IV): sequencing the most valuable type-strain genomes for metagenomic binning, comparative biology and taxonomic classification.</title>
        <authorList>
            <person name="Goeker M."/>
        </authorList>
    </citation>
    <scope>NUCLEOTIDE SEQUENCE [LARGE SCALE GENOMIC DNA]</scope>
    <source>
        <strain evidence="3 4">DSM 105074</strain>
    </source>
</reference>
<evidence type="ECO:0000313" key="4">
    <source>
        <dbReference type="Proteomes" id="UP000557307"/>
    </source>
</evidence>